<dbReference type="PANTHER" id="PTHR21528">
    <property type="entry name" value="DEHYDRODOLICHYL DIPHOSPHATE SYNTHASE COMPLEX SUBUNIT NUS1"/>
    <property type="match status" value="1"/>
</dbReference>
<dbReference type="AlphaFoldDB" id="A0A3S3RTS0"/>
<dbReference type="InterPro" id="IPR036424">
    <property type="entry name" value="UPP_synth-like_sf"/>
</dbReference>
<gene>
    <name evidence="14" type="ORF">B4U79_18357</name>
</gene>
<feature type="transmembrane region" description="Helical" evidence="13">
    <location>
        <begin position="6"/>
        <end position="27"/>
    </location>
</feature>
<keyword evidence="9" id="KW-0460">Magnesium</keyword>
<reference evidence="14 15" key="1">
    <citation type="journal article" date="2018" name="Gigascience">
        <title>Genomes of trombidid mites reveal novel predicted allergens and laterally-transferred genes associated with secondary metabolism.</title>
        <authorList>
            <person name="Dong X."/>
            <person name="Chaisiri K."/>
            <person name="Xia D."/>
            <person name="Armstrong S.D."/>
            <person name="Fang Y."/>
            <person name="Donnelly M.J."/>
            <person name="Kadowaki T."/>
            <person name="McGarry J.W."/>
            <person name="Darby A.C."/>
            <person name="Makepeace B.L."/>
        </authorList>
    </citation>
    <scope>NUCLEOTIDE SEQUENCE [LARGE SCALE GENOMIC DNA]</scope>
    <source>
        <strain evidence="14">UoL-WK</strain>
    </source>
</reference>
<evidence type="ECO:0000256" key="8">
    <source>
        <dbReference type="ARBA" id="ARBA00022824"/>
    </source>
</evidence>
<dbReference type="GO" id="GO:1904423">
    <property type="term" value="C:dehydrodolichyl diphosphate synthase complex"/>
    <property type="evidence" value="ECO:0007669"/>
    <property type="project" value="InterPro"/>
</dbReference>
<evidence type="ECO:0000256" key="4">
    <source>
        <dbReference type="ARBA" id="ARBA00005432"/>
    </source>
</evidence>
<dbReference type="UniPathway" id="UPA00378"/>
<dbReference type="Proteomes" id="UP000285301">
    <property type="component" value="Unassembled WGS sequence"/>
</dbReference>
<keyword evidence="7 13" id="KW-0812">Transmembrane</keyword>
<comment type="caution">
    <text evidence="14">The sequence shown here is derived from an EMBL/GenBank/DDBJ whole genome shotgun (WGS) entry which is preliminary data.</text>
</comment>
<proteinExistence type="inferred from homology"/>
<evidence type="ECO:0000256" key="3">
    <source>
        <dbReference type="ARBA" id="ARBA00004922"/>
    </source>
</evidence>
<name>A0A3S3RTS0_9ACAR</name>
<dbReference type="InterPro" id="IPR038887">
    <property type="entry name" value="Nus1/NgBR"/>
</dbReference>
<accession>A0A3S3RTS0</accession>
<dbReference type="Gene3D" id="3.40.1180.10">
    <property type="entry name" value="Decaprenyl diphosphate synthase-like"/>
    <property type="match status" value="1"/>
</dbReference>
<evidence type="ECO:0000256" key="7">
    <source>
        <dbReference type="ARBA" id="ARBA00022692"/>
    </source>
</evidence>
<evidence type="ECO:0000256" key="1">
    <source>
        <dbReference type="ARBA" id="ARBA00001946"/>
    </source>
</evidence>
<evidence type="ECO:0000256" key="11">
    <source>
        <dbReference type="ARBA" id="ARBA00023136"/>
    </source>
</evidence>
<keyword evidence="6" id="KW-0808">Transferase</keyword>
<comment type="pathway">
    <text evidence="3">Protein modification; protein glycosylation.</text>
</comment>
<dbReference type="PANTHER" id="PTHR21528:SF0">
    <property type="entry name" value="DEHYDRODOLICHYL DIPHOSPHATE SYNTHASE COMPLEX SUBUNIT NUS1"/>
    <property type="match status" value="1"/>
</dbReference>
<comment type="subcellular location">
    <subcellularLocation>
        <location evidence="2">Endoplasmic reticulum membrane</location>
    </subcellularLocation>
</comment>
<evidence type="ECO:0000256" key="12">
    <source>
        <dbReference type="ARBA" id="ARBA00047353"/>
    </source>
</evidence>
<dbReference type="EC" id="2.5.1.87" evidence="5"/>
<evidence type="ECO:0000256" key="13">
    <source>
        <dbReference type="SAM" id="Phobius"/>
    </source>
</evidence>
<dbReference type="STRING" id="1965070.A0A3S3RTS0"/>
<evidence type="ECO:0000256" key="10">
    <source>
        <dbReference type="ARBA" id="ARBA00022989"/>
    </source>
</evidence>
<comment type="catalytic activity">
    <reaction evidence="12">
        <text>n isopentenyl diphosphate + (2E,6E)-farnesyl diphosphate = a di-trans,poly-cis-polyprenyl diphosphate + n diphosphate</text>
        <dbReference type="Rhea" id="RHEA:53008"/>
        <dbReference type="Rhea" id="RHEA-COMP:19494"/>
        <dbReference type="ChEBI" id="CHEBI:33019"/>
        <dbReference type="ChEBI" id="CHEBI:128769"/>
        <dbReference type="ChEBI" id="CHEBI:136960"/>
        <dbReference type="ChEBI" id="CHEBI:175763"/>
        <dbReference type="EC" id="2.5.1.87"/>
    </reaction>
</comment>
<evidence type="ECO:0000313" key="14">
    <source>
        <dbReference type="EMBL" id="RWS04603.1"/>
    </source>
</evidence>
<keyword evidence="15" id="KW-1185">Reference proteome</keyword>
<dbReference type="GO" id="GO:0045547">
    <property type="term" value="F:ditrans,polycis-polyprenyl diphosphate synthase [(2E,6E)-farnesyl diphosphate specific] activity"/>
    <property type="evidence" value="ECO:0007669"/>
    <property type="project" value="UniProtKB-EC"/>
</dbReference>
<keyword evidence="11 13" id="KW-0472">Membrane</keyword>
<keyword evidence="10 13" id="KW-1133">Transmembrane helix</keyword>
<evidence type="ECO:0000256" key="2">
    <source>
        <dbReference type="ARBA" id="ARBA00004586"/>
    </source>
</evidence>
<dbReference type="GO" id="GO:0005789">
    <property type="term" value="C:endoplasmic reticulum membrane"/>
    <property type="evidence" value="ECO:0007669"/>
    <property type="project" value="UniProtKB-SubCell"/>
</dbReference>
<evidence type="ECO:0000256" key="5">
    <source>
        <dbReference type="ARBA" id="ARBA00012596"/>
    </source>
</evidence>
<sequence length="258" mass="29485">MATQTLFIYSLTLQFGLILFSLLNFLIEFYSTARYKVRHFIYYLWNRNYEPSCLNEAKKDLLNLPQHLSLIIEAEKECISVDSIAKLIRWTQLLGIAYISIYDYSGLITLKKEEVVQKLSGKENNNKKLKCEKDALTTCVEHVSTIKSCFHYGSSKVALLDATDGRPAIVSAIKFVINDTNGTPITYKKIIDCLKAKFGFPEPDAIFKFGSSVSALGFPPLFLRISEMFSLKSYTNVTVFQFIDVLKSYEKRDRRCGK</sequence>
<comment type="similarity">
    <text evidence="4">Belongs to the UPP synthase family.</text>
</comment>
<keyword evidence="8" id="KW-0256">Endoplasmic reticulum</keyword>
<evidence type="ECO:0000256" key="9">
    <source>
        <dbReference type="ARBA" id="ARBA00022842"/>
    </source>
</evidence>
<dbReference type="EMBL" id="NCKU01005413">
    <property type="protein sequence ID" value="RWS04603.1"/>
    <property type="molecule type" value="Genomic_DNA"/>
</dbReference>
<dbReference type="OrthoDB" id="19639at2759"/>
<evidence type="ECO:0000313" key="15">
    <source>
        <dbReference type="Proteomes" id="UP000285301"/>
    </source>
</evidence>
<organism evidence="14 15">
    <name type="scientific">Dinothrombium tinctorium</name>
    <dbReference type="NCBI Taxonomy" id="1965070"/>
    <lineage>
        <taxon>Eukaryota</taxon>
        <taxon>Metazoa</taxon>
        <taxon>Ecdysozoa</taxon>
        <taxon>Arthropoda</taxon>
        <taxon>Chelicerata</taxon>
        <taxon>Arachnida</taxon>
        <taxon>Acari</taxon>
        <taxon>Acariformes</taxon>
        <taxon>Trombidiformes</taxon>
        <taxon>Prostigmata</taxon>
        <taxon>Anystina</taxon>
        <taxon>Parasitengona</taxon>
        <taxon>Trombidioidea</taxon>
        <taxon>Trombidiidae</taxon>
        <taxon>Dinothrombium</taxon>
    </lineage>
</organism>
<evidence type="ECO:0000256" key="6">
    <source>
        <dbReference type="ARBA" id="ARBA00022679"/>
    </source>
</evidence>
<protein>
    <recommendedName>
        <fullName evidence="5">ditrans,polycis-polyprenyl diphosphate synthase [(2E,6E)-farnesyldiphosphate specific]</fullName>
        <ecNumber evidence="5">2.5.1.87</ecNumber>
    </recommendedName>
</protein>
<comment type="cofactor">
    <cofactor evidence="1">
        <name>Mg(2+)</name>
        <dbReference type="ChEBI" id="CHEBI:18420"/>
    </cofactor>
</comment>
<dbReference type="SUPFAM" id="SSF64005">
    <property type="entry name" value="Undecaprenyl diphosphate synthase"/>
    <property type="match status" value="1"/>
</dbReference>